<keyword evidence="2" id="KW-0472">Membrane</keyword>
<dbReference type="Proteomes" id="UP000218022">
    <property type="component" value="Unassembled WGS sequence"/>
</dbReference>
<feature type="region of interest" description="Disordered" evidence="1">
    <location>
        <begin position="330"/>
        <end position="350"/>
    </location>
</feature>
<dbReference type="OrthoDB" id="8664525at2"/>
<feature type="transmembrane region" description="Helical" evidence="2">
    <location>
        <begin position="765"/>
        <end position="786"/>
    </location>
</feature>
<dbReference type="RefSeq" id="WP_096721807.1">
    <property type="nucleotide sequence ID" value="NZ_MTZV01000004.1"/>
</dbReference>
<feature type="transmembrane region" description="Helical" evidence="2">
    <location>
        <begin position="792"/>
        <end position="810"/>
    </location>
</feature>
<feature type="transmembrane region" description="Helical" evidence="2">
    <location>
        <begin position="734"/>
        <end position="753"/>
    </location>
</feature>
<keyword evidence="2" id="KW-1133">Transmembrane helix</keyword>
<sequence>MASCSMCDRKSLLMYPVRYAVACPRGAAKAPALGGNFKIDGRAPQSVGAAKYTLRAIRPGYLYTWDEKRNRLKAYLIFPDGLMWSFTPGSAPPPQDAEWAGKQCTDYKWMALGRCVDIEHTPGVDEATNLWIGWSNVQWTKTLVGNVTKEDWRKKHMQCINIPKMMGGGAADTGEFFANHEQIAHFKMSKDEMKAAFEFSNTPPKYEIDQHGDVPRISDAMAQSPNRKGFIVAVNDPVGLTNDLAELTVPNLNNGFNEGIYWKWMSAQLLGRAEQGIRARARESVRVDYAVTKDIQVANENPMGGEGVADIGLLWRVVKGTFQSGSVTKAMQDEDQRENDVPGTQKAAEDAAWEDASTTVGADGKRVSVINQKALEGFPKEYQSALDAFKPSWQPLVQAHAGWLNSKLLADWMAGVHDDADMRSGFAYSESCAQSIGAAAGTDQCTKVLNDWLNQGTLSDTRNIYARALMFNQQDLMSAAASQVHGSDIQYENFIQIYKKAFQRLPKNGQADKLFDRLVLTTGNVIVETLTKAARGVAWGVVTIRLALHSGETIKQSKVSKLALRDWMLQNAKDLGVDLDGTRTERRENATQVAKQTLKTTPVSDPDVVVYELDTDALQRTGKLEGTVKGIKLPGAATTREWLGSSAPAAFHQGVATAIFQMVALVFATKDLSGSDRFNKDENERKLAACIVSIVGNIIETAAETVAKAETHPLSAYILKQWANAERYSEIGKYGGRAIGSIAGLVLAGYDLFKNAPEAFHAQEYGLSALYVASGILGAYVAVAAFFGTIPFFWPVLVASILIGIAIALYKGAELKAWISRCKFSKSEYHTLNEELDAYNSAAGG</sequence>
<evidence type="ECO:0000259" key="3">
    <source>
        <dbReference type="Pfam" id="PF20249"/>
    </source>
</evidence>
<keyword evidence="2" id="KW-0812">Transmembrane</keyword>
<evidence type="ECO:0000256" key="1">
    <source>
        <dbReference type="SAM" id="MobiDB-lite"/>
    </source>
</evidence>
<evidence type="ECO:0000313" key="4">
    <source>
        <dbReference type="EMBL" id="PCE26085.1"/>
    </source>
</evidence>
<dbReference type="CDD" id="cd20707">
    <property type="entry name" value="MIX_III"/>
    <property type="match status" value="1"/>
</dbReference>
<dbReference type="InterPro" id="IPR046864">
    <property type="entry name" value="VasX_N"/>
</dbReference>
<gene>
    <name evidence="4" type="ORF">BWP39_16300</name>
</gene>
<dbReference type="NCBIfam" id="NF041559">
    <property type="entry name" value="BTH_I2691_fam"/>
    <property type="match status" value="1"/>
</dbReference>
<proteinExistence type="predicted"/>
<organism evidence="4 5">
    <name type="scientific">Paraburkholderia acidicola</name>
    <dbReference type="NCBI Taxonomy" id="1912599"/>
    <lineage>
        <taxon>Bacteria</taxon>
        <taxon>Pseudomonadati</taxon>
        <taxon>Pseudomonadota</taxon>
        <taxon>Betaproteobacteria</taxon>
        <taxon>Burkholderiales</taxon>
        <taxon>Burkholderiaceae</taxon>
        <taxon>Paraburkholderia</taxon>
    </lineage>
</organism>
<dbReference type="AlphaFoldDB" id="A0A2A4EZ00"/>
<dbReference type="InterPro" id="IPR048126">
    <property type="entry name" value="Toxin_VasX"/>
</dbReference>
<protein>
    <recommendedName>
        <fullName evidence="3">Toxin VasX N-terminal region domain-containing protein</fullName>
    </recommendedName>
</protein>
<evidence type="ECO:0000313" key="5">
    <source>
        <dbReference type="Proteomes" id="UP000218022"/>
    </source>
</evidence>
<feature type="compositionally biased region" description="Basic and acidic residues" evidence="1">
    <location>
        <begin position="331"/>
        <end position="340"/>
    </location>
</feature>
<accession>A0A2A4EZ00</accession>
<name>A0A2A4EZ00_9BURK</name>
<comment type="caution">
    <text evidence="4">The sequence shown here is derived from an EMBL/GenBank/DDBJ whole genome shotgun (WGS) entry which is preliminary data.</text>
</comment>
<feature type="domain" description="Toxin VasX N-terminal region" evidence="3">
    <location>
        <begin position="4"/>
        <end position="164"/>
    </location>
</feature>
<dbReference type="EMBL" id="MTZV01000004">
    <property type="protein sequence ID" value="PCE26085.1"/>
    <property type="molecule type" value="Genomic_DNA"/>
</dbReference>
<evidence type="ECO:0000256" key="2">
    <source>
        <dbReference type="SAM" id="Phobius"/>
    </source>
</evidence>
<reference evidence="4 5" key="1">
    <citation type="submission" date="2017-01" db="EMBL/GenBank/DDBJ databases">
        <title>Whole-Genome Shotgun Sequencing of Two beta-Proteobacterial Species in Search of the Bulgecin Biosynthetic Cluster.</title>
        <authorList>
            <person name="Horsman M.E."/>
            <person name="Marous D.R."/>
            <person name="Li R."/>
            <person name="Oliver R.A."/>
            <person name="Byun B."/>
            <person name="Emrich S.J."/>
            <person name="Boggess B."/>
            <person name="Townsend C.A."/>
            <person name="Mobashery S."/>
        </authorList>
    </citation>
    <scope>NUCLEOTIDE SEQUENCE [LARGE SCALE GENOMIC DNA]</scope>
    <source>
        <strain evidence="4 5">ATCC 31363</strain>
    </source>
</reference>
<dbReference type="Pfam" id="PF20249">
    <property type="entry name" value="VasX_N"/>
    <property type="match status" value="1"/>
</dbReference>